<evidence type="ECO:0000256" key="10">
    <source>
        <dbReference type="SAM" id="MobiDB-lite"/>
    </source>
</evidence>
<keyword evidence="2 11" id="KW-0812">Transmembrane</keyword>
<dbReference type="PANTHER" id="PTHR24416">
    <property type="entry name" value="TYROSINE-PROTEIN KINASE RECEPTOR"/>
    <property type="match status" value="1"/>
</dbReference>
<sequence>MTEVEYGNGQPYAVGRAGQSQNWNSNPKGGEAQAQQIGSTNQLSPYAIGAVISAALAVLLIIIFIVLASRMKKRDRKMREKLARAHDETLDDQEVELLDETVQPNGTYLPSEYSRLKMSWEIPRKDVRLLEQIGRGSFVEVWKGRMRRTPGTNDIMRIIVKKLDSEATEQERHFFTTELEVMKMLPAHPNIVRLVGSYTTSEPWLLMLEVAAEGTLLEFLQRHRPGQQEIVIGRGNDQPVFMRKQTLTAQKLLCLALIYYRLQCARVLVAKGGVCKLSGFGFPQEITDRNTYQQASAPVRWMAPESLVDNVYNVKTDIWAYGVLVWEILHFGITPWPRLGPQEVLESVHTGKRMPPPPHCSKALYNLMMKCWMADPDHRPSYDTILESLSHLVTEADAHVQYTHLPAYLHSLDTGGDCDGDGISHA</sequence>
<dbReference type="InterPro" id="IPR050122">
    <property type="entry name" value="RTK"/>
</dbReference>
<dbReference type="InterPro" id="IPR000719">
    <property type="entry name" value="Prot_kinase_dom"/>
</dbReference>
<keyword evidence="6 11" id="KW-1133">Transmembrane helix</keyword>
<dbReference type="Pfam" id="PF07714">
    <property type="entry name" value="PK_Tyr_Ser-Thr"/>
    <property type="match status" value="1"/>
</dbReference>
<feature type="region of interest" description="Disordered" evidence="10">
    <location>
        <begin position="1"/>
        <end position="36"/>
    </location>
</feature>
<dbReference type="CDD" id="cd00192">
    <property type="entry name" value="PTKc"/>
    <property type="match status" value="1"/>
</dbReference>
<dbReference type="EMBL" id="JACVVK020000120">
    <property type="protein sequence ID" value="KAK7491000.1"/>
    <property type="molecule type" value="Genomic_DNA"/>
</dbReference>
<evidence type="ECO:0000256" key="11">
    <source>
        <dbReference type="SAM" id="Phobius"/>
    </source>
</evidence>
<evidence type="ECO:0000256" key="8">
    <source>
        <dbReference type="ARBA" id="ARBA00023170"/>
    </source>
</evidence>
<dbReference type="GO" id="GO:0016020">
    <property type="term" value="C:membrane"/>
    <property type="evidence" value="ECO:0007669"/>
    <property type="project" value="UniProtKB-SubCell"/>
</dbReference>
<dbReference type="InterPro" id="IPR001245">
    <property type="entry name" value="Ser-Thr/Tyr_kinase_cat_dom"/>
</dbReference>
<dbReference type="InterPro" id="IPR011009">
    <property type="entry name" value="Kinase-like_dom_sf"/>
</dbReference>
<dbReference type="AlphaFoldDB" id="A0ABD0KV21"/>
<dbReference type="PANTHER" id="PTHR24416:SF550">
    <property type="entry name" value="FIBROBLAST GROWTH FACTOR RECEPTOR HOMOLOG 1-RELATED"/>
    <property type="match status" value="1"/>
</dbReference>
<keyword evidence="8" id="KW-0675">Receptor</keyword>
<evidence type="ECO:0000256" key="1">
    <source>
        <dbReference type="ARBA" id="ARBA00004370"/>
    </source>
</evidence>
<keyword evidence="4" id="KW-0547">Nucleotide-binding</keyword>
<keyword evidence="7 11" id="KW-0472">Membrane</keyword>
<evidence type="ECO:0000256" key="7">
    <source>
        <dbReference type="ARBA" id="ARBA00023136"/>
    </source>
</evidence>
<proteinExistence type="predicted"/>
<feature type="transmembrane region" description="Helical" evidence="11">
    <location>
        <begin position="46"/>
        <end position="69"/>
    </location>
</feature>
<keyword evidence="14" id="KW-1185">Reference proteome</keyword>
<dbReference type="PROSITE" id="PS50011">
    <property type="entry name" value="PROTEIN_KINASE_DOM"/>
    <property type="match status" value="1"/>
</dbReference>
<evidence type="ECO:0000256" key="5">
    <source>
        <dbReference type="ARBA" id="ARBA00022840"/>
    </source>
</evidence>
<dbReference type="Gene3D" id="1.10.510.10">
    <property type="entry name" value="Transferase(Phosphotransferase) domain 1"/>
    <property type="match status" value="1"/>
</dbReference>
<dbReference type="Gene3D" id="3.30.200.20">
    <property type="entry name" value="Phosphorylase Kinase, domain 1"/>
    <property type="match status" value="1"/>
</dbReference>
<protein>
    <recommendedName>
        <fullName evidence="12">Protein kinase domain-containing protein</fullName>
    </recommendedName>
</protein>
<feature type="site" description="Important for interaction with phosphotyrosine-binding proteins" evidence="9">
    <location>
        <position position="402"/>
    </location>
</feature>
<dbReference type="PIRSF" id="PIRSF000615">
    <property type="entry name" value="TyrPK_CSF1-R"/>
    <property type="match status" value="1"/>
</dbReference>
<evidence type="ECO:0000256" key="2">
    <source>
        <dbReference type="ARBA" id="ARBA00022692"/>
    </source>
</evidence>
<dbReference type="Proteomes" id="UP001519460">
    <property type="component" value="Unassembled WGS sequence"/>
</dbReference>
<gene>
    <name evidence="13" type="ORF">BaRGS_00017696</name>
</gene>
<evidence type="ECO:0000313" key="13">
    <source>
        <dbReference type="EMBL" id="KAK7491000.1"/>
    </source>
</evidence>
<dbReference type="PRINTS" id="PR00109">
    <property type="entry name" value="TYRKINASE"/>
</dbReference>
<evidence type="ECO:0000259" key="12">
    <source>
        <dbReference type="PROSITE" id="PS50011"/>
    </source>
</evidence>
<evidence type="ECO:0000256" key="6">
    <source>
        <dbReference type="ARBA" id="ARBA00022989"/>
    </source>
</evidence>
<dbReference type="FunFam" id="1.10.510.10:FF:001927">
    <property type="entry name" value="Receptor protein-tyrosine kinase"/>
    <property type="match status" value="1"/>
</dbReference>
<evidence type="ECO:0000256" key="9">
    <source>
        <dbReference type="PIRSR" id="PIRSR000615-4"/>
    </source>
</evidence>
<feature type="compositionally biased region" description="Polar residues" evidence="10">
    <location>
        <begin position="18"/>
        <end position="36"/>
    </location>
</feature>
<comment type="caution">
    <text evidence="13">The sequence shown here is derived from an EMBL/GenBank/DDBJ whole genome shotgun (WGS) entry which is preliminary data.</text>
</comment>
<name>A0ABD0KV21_9CAEN</name>
<evidence type="ECO:0000313" key="14">
    <source>
        <dbReference type="Proteomes" id="UP001519460"/>
    </source>
</evidence>
<accession>A0ABD0KV21</accession>
<organism evidence="13 14">
    <name type="scientific">Batillaria attramentaria</name>
    <dbReference type="NCBI Taxonomy" id="370345"/>
    <lineage>
        <taxon>Eukaryota</taxon>
        <taxon>Metazoa</taxon>
        <taxon>Spiralia</taxon>
        <taxon>Lophotrochozoa</taxon>
        <taxon>Mollusca</taxon>
        <taxon>Gastropoda</taxon>
        <taxon>Caenogastropoda</taxon>
        <taxon>Sorbeoconcha</taxon>
        <taxon>Cerithioidea</taxon>
        <taxon>Batillariidae</taxon>
        <taxon>Batillaria</taxon>
    </lineage>
</organism>
<evidence type="ECO:0000256" key="4">
    <source>
        <dbReference type="ARBA" id="ARBA00022741"/>
    </source>
</evidence>
<dbReference type="GO" id="GO:0005524">
    <property type="term" value="F:ATP binding"/>
    <property type="evidence" value="ECO:0007669"/>
    <property type="project" value="UniProtKB-KW"/>
</dbReference>
<evidence type="ECO:0000256" key="3">
    <source>
        <dbReference type="ARBA" id="ARBA00022729"/>
    </source>
</evidence>
<keyword evidence="3" id="KW-0732">Signal</keyword>
<reference evidence="13 14" key="1">
    <citation type="journal article" date="2023" name="Sci. Data">
        <title>Genome assembly of the Korean intertidal mud-creeper Batillaria attramentaria.</title>
        <authorList>
            <person name="Patra A.K."/>
            <person name="Ho P.T."/>
            <person name="Jun S."/>
            <person name="Lee S.J."/>
            <person name="Kim Y."/>
            <person name="Won Y.J."/>
        </authorList>
    </citation>
    <scope>NUCLEOTIDE SEQUENCE [LARGE SCALE GENOMIC DNA]</scope>
    <source>
        <strain evidence="13">Wonlab-2016</strain>
    </source>
</reference>
<dbReference type="SUPFAM" id="SSF56112">
    <property type="entry name" value="Protein kinase-like (PK-like)"/>
    <property type="match status" value="1"/>
</dbReference>
<feature type="domain" description="Protein kinase" evidence="12">
    <location>
        <begin position="127"/>
        <end position="394"/>
    </location>
</feature>
<comment type="subcellular location">
    <subcellularLocation>
        <location evidence="1">Membrane</location>
    </subcellularLocation>
</comment>
<keyword evidence="5" id="KW-0067">ATP-binding</keyword>